<protein>
    <submittedName>
        <fullName evidence="1">Uncharacterized protein</fullName>
    </submittedName>
</protein>
<organism evidence="1">
    <name type="scientific">Pseudomonas phage Pavpe01</name>
    <dbReference type="NCBI Taxonomy" id="3138545"/>
    <lineage>
        <taxon>Viruses</taxon>
    </lineage>
</organism>
<dbReference type="EMBL" id="PP179316">
    <property type="protein sequence ID" value="XAI69918.1"/>
    <property type="molecule type" value="Genomic_DNA"/>
</dbReference>
<evidence type="ECO:0000313" key="1">
    <source>
        <dbReference type="EMBL" id="XAI69918.1"/>
    </source>
</evidence>
<reference evidence="1" key="1">
    <citation type="journal article" date="2024" name="J. Gen. Virol.">
        <title>Novel phages of Pseudomonas syringae unveil numerous potential auxiliary metabolic genes.</title>
        <authorList>
            <person name="Feltin C."/>
            <person name="Garneau J.R."/>
            <person name="Morris C.E."/>
            <person name="Berard A."/>
            <person name="Torres-Barcelo C."/>
        </authorList>
    </citation>
    <scope>NUCLEOTIDE SEQUENCE</scope>
</reference>
<proteinExistence type="predicted"/>
<name>A0AAU6W0Q5_9VIRU</name>
<accession>A0AAU6W0Q5</accession>
<sequence length="200" mass="22265">MGQGTDSCGGYEVEYDPYDDDHIANGQWTQRNGVTISLSSMSLRHLYNAREVARKAARRATFTDTSDKWDAWADSFTAEIERRETKPGLSQYKQVNNRITRAEQFKGLPPGTYVVSGEASAHLAAQVASQLMRTNAPAPRGTMIEMICHCGEPYAARLADLNRGWGLSCSVRCASIRKAYHKPAATRKDGRPLPKRKSKR</sequence>
<gene>
    <name evidence="1" type="ORF">Pavpe01_00006</name>
</gene>